<accession>A0A848D3E4</accession>
<dbReference type="GeneID" id="92839881"/>
<evidence type="ECO:0000313" key="1">
    <source>
        <dbReference type="EMBL" id="NMF00537.1"/>
    </source>
</evidence>
<dbReference type="AlphaFoldDB" id="A0A848D3E4"/>
<proteinExistence type="predicted"/>
<evidence type="ECO:0000313" key="2">
    <source>
        <dbReference type="Proteomes" id="UP000561326"/>
    </source>
</evidence>
<dbReference type="EMBL" id="JABAGO010000048">
    <property type="protein sequence ID" value="NMF00537.1"/>
    <property type="molecule type" value="Genomic_DNA"/>
</dbReference>
<gene>
    <name evidence="1" type="ORF">HF838_20140</name>
</gene>
<sequence length="62" mass="7481">MMISFPFKKRIRSSTDIVELLQEADSLVRMLYAARDIEEQYRTTEKLLYVYQRIYCIKKVEG</sequence>
<comment type="caution">
    <text evidence="1">The sequence shown here is derived from an EMBL/GenBank/DDBJ whole genome shotgun (WGS) entry which is preliminary data.</text>
</comment>
<dbReference type="Proteomes" id="UP000561326">
    <property type="component" value="Unassembled WGS sequence"/>
</dbReference>
<dbReference type="RefSeq" id="WP_148315982.1">
    <property type="nucleotide sequence ID" value="NZ_CABKST010000172.1"/>
</dbReference>
<protein>
    <submittedName>
        <fullName evidence="1">Uncharacterized protein</fullName>
    </submittedName>
</protein>
<organism evidence="1 2">
    <name type="scientific">Aneurinibacillus aneurinilyticus</name>
    <name type="common">Bacillus aneurinolyticus</name>
    <dbReference type="NCBI Taxonomy" id="1391"/>
    <lineage>
        <taxon>Bacteria</taxon>
        <taxon>Bacillati</taxon>
        <taxon>Bacillota</taxon>
        <taxon>Bacilli</taxon>
        <taxon>Bacillales</taxon>
        <taxon>Paenibacillaceae</taxon>
        <taxon>Aneurinibacillus group</taxon>
        <taxon>Aneurinibacillus</taxon>
    </lineage>
</organism>
<name>A0A848D3E4_ANEAE</name>
<reference evidence="1 2" key="1">
    <citation type="submission" date="2020-04" db="EMBL/GenBank/DDBJ databases">
        <authorList>
            <person name="Hitch T.C.A."/>
            <person name="Wylensek D."/>
            <person name="Clavel T."/>
        </authorList>
    </citation>
    <scope>NUCLEOTIDE SEQUENCE [LARGE SCALE GENOMIC DNA]</scope>
    <source>
        <strain evidence="1 2">WB01_D5_05</strain>
    </source>
</reference>